<dbReference type="RefSeq" id="WP_067019650.1">
    <property type="nucleotide sequence ID" value="NZ_KQ949080.1"/>
</dbReference>
<proteinExistence type="predicted"/>
<dbReference type="Proteomes" id="UP000053260">
    <property type="component" value="Unassembled WGS sequence"/>
</dbReference>
<comment type="caution">
    <text evidence="1">The sequence shown here is derived from an EMBL/GenBank/DDBJ whole genome shotgun (WGS) entry which is preliminary data.</text>
</comment>
<reference evidence="1 2" key="1">
    <citation type="submission" date="2015-10" db="EMBL/GenBank/DDBJ databases">
        <title>Draft genome sequence of Streptomyces sp. RV15, isolated from a marine sponge.</title>
        <authorList>
            <person name="Ruckert C."/>
            <person name="Abdelmohsen U.R."/>
            <person name="Winkler A."/>
            <person name="Hentschel U."/>
            <person name="Kalinowski J."/>
            <person name="Kampfer P."/>
            <person name="Glaeser S."/>
        </authorList>
    </citation>
    <scope>NUCLEOTIDE SEQUENCE [LARGE SCALE GENOMIC DNA]</scope>
    <source>
        <strain evidence="1 2">RV15</strain>
    </source>
</reference>
<evidence type="ECO:0000313" key="1">
    <source>
        <dbReference type="EMBL" id="KUO20691.1"/>
    </source>
</evidence>
<organism evidence="1 2">
    <name type="scientific">Streptomyces dysideae</name>
    <dbReference type="NCBI Taxonomy" id="909626"/>
    <lineage>
        <taxon>Bacteria</taxon>
        <taxon>Bacillati</taxon>
        <taxon>Actinomycetota</taxon>
        <taxon>Actinomycetes</taxon>
        <taxon>Kitasatosporales</taxon>
        <taxon>Streptomycetaceae</taxon>
        <taxon>Streptomyces</taxon>
    </lineage>
</organism>
<dbReference type="SUPFAM" id="SSF52540">
    <property type="entry name" value="P-loop containing nucleoside triphosphate hydrolases"/>
    <property type="match status" value="1"/>
</dbReference>
<dbReference type="EMBL" id="LMXB01000031">
    <property type="protein sequence ID" value="KUO20691.1"/>
    <property type="molecule type" value="Genomic_DNA"/>
</dbReference>
<gene>
    <name evidence="1" type="ORF">AQJ91_12235</name>
</gene>
<dbReference type="InterPro" id="IPR027417">
    <property type="entry name" value="P-loop_NTPase"/>
</dbReference>
<evidence type="ECO:0000313" key="2">
    <source>
        <dbReference type="Proteomes" id="UP000053260"/>
    </source>
</evidence>
<dbReference type="STRING" id="909626.AQJ91_12235"/>
<name>A0A124IF91_9ACTN</name>
<dbReference type="AlphaFoldDB" id="A0A124IF91"/>
<accession>A0A124IF91</accession>
<dbReference type="Gene3D" id="3.40.50.300">
    <property type="entry name" value="P-loop containing nucleotide triphosphate hydrolases"/>
    <property type="match status" value="1"/>
</dbReference>
<protein>
    <recommendedName>
        <fullName evidence="3">Sulfotransferase</fullName>
    </recommendedName>
</protein>
<keyword evidence="2" id="KW-1185">Reference proteome</keyword>
<evidence type="ECO:0008006" key="3">
    <source>
        <dbReference type="Google" id="ProtNLM"/>
    </source>
</evidence>
<sequence>MTPTDPLLLVGPQRSGTTALAGALSSAFAAAGGCFTVNGKLPYLLRRWWTDPDAEALHLRADEVTHALTRIPPHGDGSEEWLARARTALLGSTRRAAHGSAEPATSDEIRRVCAEAYGPGPWGDKYNEYLLELPWLHATFPNARWVFLVREPEEAIASMLRWQRDKPWNPDSASAASAKWAHWTSRWLAFRASVPARRRIELDYGSLCEGSHDALSEFVCVDLAPHLAGFRRQAADRPRPELCPEALSVRAELVHRGVLGDHRRD</sequence>
<dbReference type="Pfam" id="PF13469">
    <property type="entry name" value="Sulfotransfer_3"/>
    <property type="match status" value="1"/>
</dbReference>
<dbReference type="OrthoDB" id="3472417at2"/>